<accession>A0A9W6LXX1</accession>
<proteinExistence type="inferred from homology"/>
<keyword evidence="3" id="KW-0418">Kinase</keyword>
<dbReference type="Pfam" id="PF01636">
    <property type="entry name" value="APH"/>
    <property type="match status" value="1"/>
</dbReference>
<protein>
    <submittedName>
        <fullName evidence="3">Homoserine kinase type II</fullName>
    </submittedName>
</protein>
<dbReference type="PANTHER" id="PTHR21064:SF6">
    <property type="entry name" value="AMINOGLYCOSIDE PHOSPHOTRANSFERASE DOMAIN-CONTAINING PROTEIN"/>
    <property type="match status" value="1"/>
</dbReference>
<dbReference type="PANTHER" id="PTHR21064">
    <property type="entry name" value="AMINOGLYCOSIDE PHOSPHOTRANSFERASE DOMAIN-CONTAINING PROTEIN-RELATED"/>
    <property type="match status" value="1"/>
</dbReference>
<organism evidence="3 4">
    <name type="scientific">Microbacterium barkeri</name>
    <dbReference type="NCBI Taxonomy" id="33917"/>
    <lineage>
        <taxon>Bacteria</taxon>
        <taxon>Bacillati</taxon>
        <taxon>Actinomycetota</taxon>
        <taxon>Actinomycetes</taxon>
        <taxon>Micrococcales</taxon>
        <taxon>Microbacteriaceae</taxon>
        <taxon>Microbacterium</taxon>
    </lineage>
</organism>
<dbReference type="GO" id="GO:0019202">
    <property type="term" value="F:amino acid kinase activity"/>
    <property type="evidence" value="ECO:0007669"/>
    <property type="project" value="TreeGrafter"/>
</dbReference>
<evidence type="ECO:0000313" key="4">
    <source>
        <dbReference type="Proteomes" id="UP001142462"/>
    </source>
</evidence>
<feature type="domain" description="Aminoglycoside phosphotransferase" evidence="2">
    <location>
        <begin position="60"/>
        <end position="284"/>
    </location>
</feature>
<reference evidence="3" key="2">
    <citation type="submission" date="2023-01" db="EMBL/GenBank/DDBJ databases">
        <authorList>
            <person name="Sun Q."/>
            <person name="Evtushenko L."/>
        </authorList>
    </citation>
    <scope>NUCLEOTIDE SEQUENCE</scope>
    <source>
        <strain evidence="3">VKM Ac-1020</strain>
    </source>
</reference>
<evidence type="ECO:0000259" key="2">
    <source>
        <dbReference type="Pfam" id="PF01636"/>
    </source>
</evidence>
<dbReference type="SUPFAM" id="SSF56112">
    <property type="entry name" value="Protein kinase-like (PK-like)"/>
    <property type="match status" value="1"/>
</dbReference>
<dbReference type="Proteomes" id="UP001142462">
    <property type="component" value="Unassembled WGS sequence"/>
</dbReference>
<evidence type="ECO:0000256" key="1">
    <source>
        <dbReference type="ARBA" id="ARBA00038240"/>
    </source>
</evidence>
<dbReference type="Gene3D" id="3.90.1200.10">
    <property type="match status" value="1"/>
</dbReference>
<dbReference type="AlphaFoldDB" id="A0A9W6LXX1"/>
<dbReference type="InterPro" id="IPR011009">
    <property type="entry name" value="Kinase-like_dom_sf"/>
</dbReference>
<name>A0A9W6LXX1_9MICO</name>
<keyword evidence="3" id="KW-0808">Transferase</keyword>
<keyword evidence="4" id="KW-1185">Reference proteome</keyword>
<dbReference type="InterPro" id="IPR002575">
    <property type="entry name" value="Aminoglycoside_PTrfase"/>
</dbReference>
<sequence>MTLPAGLSMLWEQTSPDAALLERFGFTGLPDASEWLSVTLREVWGIDLHGVGRLVISDRNAIVWVRSGSGPLVVKWSCATEQFDRLAASAEILSSLAARGVPVAEPILTTERRARAVQDGPRGPLSMAVLPEVSGVWLDTADLDAVHAAGQCLARLHDALGRESGDSALQMDVGDPRARIRTWLARHDRREVPEASSRLEALLVDLPDLEDTPQLVHNDFRAANILTRGSTVAAVLDFDEVATSHRVNDLARASVYLRTRFTDWRPTSVATRESLRRGYESVRALGEAERAWLEALILWHGLMAIPFGSDPSEWAASLR</sequence>
<reference evidence="3" key="1">
    <citation type="journal article" date="2014" name="Int. J. Syst. Evol. Microbiol.">
        <title>Complete genome sequence of Corynebacterium casei LMG S-19264T (=DSM 44701T), isolated from a smear-ripened cheese.</title>
        <authorList>
            <consortium name="US DOE Joint Genome Institute (JGI-PGF)"/>
            <person name="Walter F."/>
            <person name="Albersmeier A."/>
            <person name="Kalinowski J."/>
            <person name="Ruckert C."/>
        </authorList>
    </citation>
    <scope>NUCLEOTIDE SEQUENCE</scope>
    <source>
        <strain evidence="3">VKM Ac-1020</strain>
    </source>
</reference>
<gene>
    <name evidence="3" type="ORF">GCM10017576_27960</name>
</gene>
<dbReference type="EMBL" id="BSEJ01000015">
    <property type="protein sequence ID" value="GLJ62665.1"/>
    <property type="molecule type" value="Genomic_DNA"/>
</dbReference>
<dbReference type="InterPro" id="IPR050249">
    <property type="entry name" value="Pseudomonas-type_ThrB"/>
</dbReference>
<evidence type="ECO:0000313" key="3">
    <source>
        <dbReference type="EMBL" id="GLJ62665.1"/>
    </source>
</evidence>
<dbReference type="RefSeq" id="WP_271174354.1">
    <property type="nucleotide sequence ID" value="NZ_BSEJ01000015.1"/>
</dbReference>
<comment type="similarity">
    <text evidence="1">Belongs to the pseudomonas-type ThrB family.</text>
</comment>
<comment type="caution">
    <text evidence="3">The sequence shown here is derived from an EMBL/GenBank/DDBJ whole genome shotgun (WGS) entry which is preliminary data.</text>
</comment>